<keyword evidence="5" id="KW-1185">Reference proteome</keyword>
<keyword evidence="2" id="KW-0472">Membrane</keyword>
<feature type="compositionally biased region" description="Basic and acidic residues" evidence="1">
    <location>
        <begin position="373"/>
        <end position="383"/>
    </location>
</feature>
<feature type="region of interest" description="Disordered" evidence="1">
    <location>
        <begin position="331"/>
        <end position="461"/>
    </location>
</feature>
<sequence length="1063" mass="116642">MAPSAGRGLLEHKHFDRQMGCMSGFLHLFDRHQILARKRLPPPPMVMGSFASPSEISDASSGSMKDGLRSPSPDFRSPPPRAHRLPLVEVIDSSRSSLRSRDTQCLSLDGESRHRARGAWSAAVVVSPGEQSDASEAADEINRKRRSPSVVARLMGLDALPDSAVDEGGCESGRPELRRSASESRVPGHATSYRFLDGDVYPKRSPAEADRVSVEEWIRKANLGDIRIPEARKSKFQAKTPRLPPLQRKSSFDADEFFPEPKRRGLLPIELEKRHLIRGMDEAPRDLETLKQILEALQLKGLLHSTPSDHHISDRRDLYSRFSNYSPIVVIEPVPSPPRPPSAEPRPQMASKSIAGRRNNVEEAAIPSLRQNRRVENGTKERTPNSSAKRRISSATDSVQTLLPRPRTSAANPPKTPPHRFATVPASGRPQANRRQKLEVAPKQRINSPAQGDTNATAAPPTMDVEKSWAEDYWAGRQLLKRCDQLLSSIAEFTTAAQAAVAVDPVANAATEQQPSPVSVLEVASPPRSLVTKRAIDFEGNQLPGCEEEMVASNDGDDPAARVEEEGEEDVESNDDDYACVAQILRSSDSPAGATDVYARFEKQRSAFKSVPLHRRLLFDAVAEILDRKRCASHPPWEFFVRPGSLSAASQSAGAGPMLPEVWSELRRAREPVFADDVNVVTCMAARRDLEREDHDGWARPSAEVAEAAIQIERRIFKDLVDGTICDLVDACPPREPKPSKSNGRRGSIKTNKRGTRHMVNGSEGLADSRRGDANGQYRSNSRRKRSYRIQPITSKTLFEFIIISSHAAVSLHSLVILSSIIISAMLGLINYEAVIYLWHVDKVDFCICVGAYSGVAFGSVEIGLVIAVSISVMRVLLFVARPRTTVLGSIPNSMAYRRVDQYPATQSVLGVLILGIDTPIYFANASYLRERISRWIDEGTENQGGDFFTIVDLGLGWVLVLRRLGFWGLDISPHSAFTHAAALVTPPTVRRRLAAGLPLTHASTLPLSPSLPRPGHFQRPSALQPPHRLQQPPSADSSAAAPSPLSSAASTALADPIARFKP</sequence>
<dbReference type="PANTHER" id="PTHR31680">
    <property type="entry name" value="LONGIFOLIA PROTEIN"/>
    <property type="match status" value="1"/>
</dbReference>
<dbReference type="InterPro" id="IPR002645">
    <property type="entry name" value="STAS_dom"/>
</dbReference>
<feature type="compositionally biased region" description="Basic and acidic residues" evidence="1">
    <location>
        <begin position="173"/>
        <end position="182"/>
    </location>
</feature>
<dbReference type="Pfam" id="PF14383">
    <property type="entry name" value="VARLMGL"/>
    <property type="match status" value="1"/>
</dbReference>
<protein>
    <recommendedName>
        <fullName evidence="3">STAS domain-containing protein</fullName>
    </recommendedName>
</protein>
<evidence type="ECO:0000256" key="2">
    <source>
        <dbReference type="SAM" id="Phobius"/>
    </source>
</evidence>
<evidence type="ECO:0000313" key="5">
    <source>
        <dbReference type="Proteomes" id="UP000734854"/>
    </source>
</evidence>
<dbReference type="Pfam" id="PF01740">
    <property type="entry name" value="STAS"/>
    <property type="match status" value="1"/>
</dbReference>
<dbReference type="EMBL" id="JACMSC010000016">
    <property type="protein sequence ID" value="KAG6480685.1"/>
    <property type="molecule type" value="Genomic_DNA"/>
</dbReference>
<dbReference type="PROSITE" id="PS50801">
    <property type="entry name" value="STAS"/>
    <property type="match status" value="1"/>
</dbReference>
<feature type="compositionally biased region" description="Polar residues" evidence="1">
    <location>
        <begin position="51"/>
        <end position="63"/>
    </location>
</feature>
<feature type="domain" description="STAS" evidence="3">
    <location>
        <begin position="902"/>
        <end position="954"/>
    </location>
</feature>
<evidence type="ECO:0000256" key="1">
    <source>
        <dbReference type="SAM" id="MobiDB-lite"/>
    </source>
</evidence>
<feature type="region of interest" description="Disordered" evidence="1">
    <location>
        <begin position="163"/>
        <end position="185"/>
    </location>
</feature>
<feature type="compositionally biased region" description="Pro residues" evidence="1">
    <location>
        <begin position="334"/>
        <end position="344"/>
    </location>
</feature>
<feature type="compositionally biased region" description="Low complexity" evidence="1">
    <location>
        <begin position="1033"/>
        <end position="1057"/>
    </location>
</feature>
<dbReference type="Proteomes" id="UP000734854">
    <property type="component" value="Unassembled WGS sequence"/>
</dbReference>
<dbReference type="InterPro" id="IPR036513">
    <property type="entry name" value="STAS_dom_sf"/>
</dbReference>
<proteinExistence type="predicted"/>
<keyword evidence="2" id="KW-0812">Transmembrane</keyword>
<dbReference type="InterPro" id="IPR025486">
    <property type="entry name" value="DUF4378"/>
</dbReference>
<feature type="compositionally biased region" description="Basic residues" evidence="1">
    <location>
        <begin position="743"/>
        <end position="757"/>
    </location>
</feature>
<gene>
    <name evidence="4" type="ORF">ZIOFF_057270</name>
</gene>
<evidence type="ECO:0000259" key="3">
    <source>
        <dbReference type="PROSITE" id="PS50801"/>
    </source>
</evidence>
<dbReference type="InterPro" id="IPR032795">
    <property type="entry name" value="DUF3741-assoc"/>
</dbReference>
<feature type="region of interest" description="Disordered" evidence="1">
    <location>
        <begin position="45"/>
        <end position="83"/>
    </location>
</feature>
<dbReference type="InterPro" id="IPR033334">
    <property type="entry name" value="LNG1/2"/>
</dbReference>
<feature type="compositionally biased region" description="Low complexity" evidence="1">
    <location>
        <begin position="1006"/>
        <end position="1015"/>
    </location>
</feature>
<dbReference type="PANTHER" id="PTHR31680:SF12">
    <property type="entry name" value="OS11G0587300 PROTEIN"/>
    <property type="match status" value="1"/>
</dbReference>
<keyword evidence="2" id="KW-1133">Transmembrane helix</keyword>
<feature type="region of interest" description="Disordered" evidence="1">
    <location>
        <begin position="1006"/>
        <end position="1063"/>
    </location>
</feature>
<comment type="caution">
    <text evidence="4">The sequence shown here is derived from an EMBL/GenBank/DDBJ whole genome shotgun (WGS) entry which is preliminary data.</text>
</comment>
<dbReference type="GO" id="GO:0051513">
    <property type="term" value="P:regulation of monopolar cell growth"/>
    <property type="evidence" value="ECO:0007669"/>
    <property type="project" value="InterPro"/>
</dbReference>
<dbReference type="Gene3D" id="3.30.750.24">
    <property type="entry name" value="STAS domain"/>
    <property type="match status" value="1"/>
</dbReference>
<evidence type="ECO:0000313" key="4">
    <source>
        <dbReference type="EMBL" id="KAG6480685.1"/>
    </source>
</evidence>
<feature type="compositionally biased region" description="Polar residues" evidence="1">
    <location>
        <begin position="445"/>
        <end position="457"/>
    </location>
</feature>
<feature type="transmembrane region" description="Helical" evidence="2">
    <location>
        <begin position="846"/>
        <end position="874"/>
    </location>
</feature>
<feature type="region of interest" description="Disordered" evidence="1">
    <location>
        <begin position="731"/>
        <end position="785"/>
    </location>
</feature>
<organism evidence="4 5">
    <name type="scientific">Zingiber officinale</name>
    <name type="common">Ginger</name>
    <name type="synonym">Amomum zingiber</name>
    <dbReference type="NCBI Taxonomy" id="94328"/>
    <lineage>
        <taxon>Eukaryota</taxon>
        <taxon>Viridiplantae</taxon>
        <taxon>Streptophyta</taxon>
        <taxon>Embryophyta</taxon>
        <taxon>Tracheophyta</taxon>
        <taxon>Spermatophyta</taxon>
        <taxon>Magnoliopsida</taxon>
        <taxon>Liliopsida</taxon>
        <taxon>Zingiberales</taxon>
        <taxon>Zingiberaceae</taxon>
        <taxon>Zingiber</taxon>
    </lineage>
</organism>
<feature type="transmembrane region" description="Helical" evidence="2">
    <location>
        <begin position="815"/>
        <end position="839"/>
    </location>
</feature>
<name>A0A8J5F3F9_ZINOF</name>
<accession>A0A8J5F3F9</accession>
<dbReference type="AlphaFoldDB" id="A0A8J5F3F9"/>
<reference evidence="4 5" key="1">
    <citation type="submission" date="2020-08" db="EMBL/GenBank/DDBJ databases">
        <title>Plant Genome Project.</title>
        <authorList>
            <person name="Zhang R.-G."/>
        </authorList>
    </citation>
    <scope>NUCLEOTIDE SEQUENCE [LARGE SCALE GENOMIC DNA]</scope>
    <source>
        <tissue evidence="4">Rhizome</tissue>
    </source>
</reference>
<dbReference type="Pfam" id="PF14309">
    <property type="entry name" value="DUF4378"/>
    <property type="match status" value="1"/>
</dbReference>